<dbReference type="EMBL" id="CM055756">
    <property type="protein sequence ID" value="KAJ7989747.1"/>
    <property type="molecule type" value="Genomic_DNA"/>
</dbReference>
<sequence>MAASITGLLKPWTPRLFLVRWSRYNPYYLEPEPRKELYNIPETELTSEQKQERDLKAVRPIKAATNSATSSVFNDPVLSKFVNMMMRDGDKILAREILTQTLESLKRKQVEKYHKAPEGKKAEFECNPYAIFHQALENCMPVIGLASIQKGGKFYQVPIPLTANRRRFLAMKWMITECRENKNRRTLMYEKLSQELLAAFSKEGNVVKRKHELHKMAESNRAYAHYRWWQSCARDHLKRDRDETETEGGRDRDETKTEGGRDRDETETEGGRDRDETDTKGGRDRDQKIVGDNFYAGLGWSRKNLRVLTVRDRVETESKCNRDRDETETLKKWSRDRSRDRDRSRVLQLCHKD</sequence>
<dbReference type="Proteomes" id="UP001157502">
    <property type="component" value="Chromosome 29"/>
</dbReference>
<comment type="caution">
    <text evidence="1">The sequence shown here is derived from an EMBL/GenBank/DDBJ whole genome shotgun (WGS) entry which is preliminary data.</text>
</comment>
<name>A0ACC2FEN0_DALPE</name>
<accession>A0ACC2FEN0</accession>
<keyword evidence="2" id="KW-1185">Reference proteome</keyword>
<reference evidence="1" key="1">
    <citation type="submission" date="2021-05" db="EMBL/GenBank/DDBJ databases">
        <authorList>
            <person name="Pan Q."/>
            <person name="Jouanno E."/>
            <person name="Zahm M."/>
            <person name="Klopp C."/>
            <person name="Cabau C."/>
            <person name="Louis A."/>
            <person name="Berthelot C."/>
            <person name="Parey E."/>
            <person name="Roest Crollius H."/>
            <person name="Montfort J."/>
            <person name="Robinson-Rechavi M."/>
            <person name="Bouchez O."/>
            <person name="Lampietro C."/>
            <person name="Lopez Roques C."/>
            <person name="Donnadieu C."/>
            <person name="Postlethwait J."/>
            <person name="Bobe J."/>
            <person name="Dillon D."/>
            <person name="Chandos A."/>
            <person name="von Hippel F."/>
            <person name="Guiguen Y."/>
        </authorList>
    </citation>
    <scope>NUCLEOTIDE SEQUENCE</scope>
    <source>
        <strain evidence="1">YG-Jan2019</strain>
    </source>
</reference>
<organism evidence="1 2">
    <name type="scientific">Dallia pectoralis</name>
    <name type="common">Alaska blackfish</name>
    <dbReference type="NCBI Taxonomy" id="75939"/>
    <lineage>
        <taxon>Eukaryota</taxon>
        <taxon>Metazoa</taxon>
        <taxon>Chordata</taxon>
        <taxon>Craniata</taxon>
        <taxon>Vertebrata</taxon>
        <taxon>Euteleostomi</taxon>
        <taxon>Actinopterygii</taxon>
        <taxon>Neopterygii</taxon>
        <taxon>Teleostei</taxon>
        <taxon>Protacanthopterygii</taxon>
        <taxon>Esociformes</taxon>
        <taxon>Umbridae</taxon>
        <taxon>Dallia</taxon>
    </lineage>
</organism>
<protein>
    <submittedName>
        <fullName evidence="1">Uncharacterized protein</fullName>
    </submittedName>
</protein>
<gene>
    <name evidence="1" type="ORF">DPEC_G00307730</name>
</gene>
<proteinExistence type="predicted"/>
<evidence type="ECO:0000313" key="2">
    <source>
        <dbReference type="Proteomes" id="UP001157502"/>
    </source>
</evidence>
<evidence type="ECO:0000313" key="1">
    <source>
        <dbReference type="EMBL" id="KAJ7989747.1"/>
    </source>
</evidence>